<reference evidence="2" key="1">
    <citation type="submission" date="2022-08" db="EMBL/GenBank/DDBJ databases">
        <authorList>
            <person name="Vandamme P."/>
            <person name="Hettiarachchi A."/>
            <person name="Peeters C."/>
            <person name="Cnockaert M."/>
            <person name="Carlier A."/>
        </authorList>
    </citation>
    <scope>NUCLEOTIDE SEQUENCE</scope>
    <source>
        <strain evidence="2">LMG 31809</strain>
    </source>
</reference>
<sequence length="113" mass="12459">MAILDPDAVGLPIVVFASVKLTSHGADALEQFENAVLAFAEVTECYTVSGGMDFLLRVVTTSMRAYEAFLREQVLRMPGVSEVHSRFVVTQVKYTTALPVRHINTAQDDRRDG</sequence>
<dbReference type="InterPro" id="IPR011008">
    <property type="entry name" value="Dimeric_a/b-barrel"/>
</dbReference>
<name>A0A9X3Z5T1_9PROT</name>
<evidence type="ECO:0000313" key="3">
    <source>
        <dbReference type="Proteomes" id="UP001141619"/>
    </source>
</evidence>
<dbReference type="Proteomes" id="UP001141619">
    <property type="component" value="Unassembled WGS sequence"/>
</dbReference>
<keyword evidence="3" id="KW-1185">Reference proteome</keyword>
<protein>
    <submittedName>
        <fullName evidence="2">Lrp/AsnC family transcriptional regulator</fullName>
    </submittedName>
</protein>
<evidence type="ECO:0000313" key="2">
    <source>
        <dbReference type="EMBL" id="MDA5192465.1"/>
    </source>
</evidence>
<dbReference type="Pfam" id="PF01037">
    <property type="entry name" value="AsnC_trans_reg"/>
    <property type="match status" value="1"/>
</dbReference>
<gene>
    <name evidence="2" type="ORF">NYP16_00635</name>
</gene>
<comment type="caution">
    <text evidence="2">The sequence shown here is derived from an EMBL/GenBank/DDBJ whole genome shotgun (WGS) entry which is preliminary data.</text>
</comment>
<dbReference type="EMBL" id="JANWOI010000001">
    <property type="protein sequence ID" value="MDA5192465.1"/>
    <property type="molecule type" value="Genomic_DNA"/>
</dbReference>
<accession>A0A9X3Z5T1</accession>
<dbReference type="PANTHER" id="PTHR30154">
    <property type="entry name" value="LEUCINE-RESPONSIVE REGULATORY PROTEIN"/>
    <property type="match status" value="1"/>
</dbReference>
<dbReference type="AlphaFoldDB" id="A0A9X3Z5T1"/>
<proteinExistence type="predicted"/>
<dbReference type="GO" id="GO:0005829">
    <property type="term" value="C:cytosol"/>
    <property type="evidence" value="ECO:0007669"/>
    <property type="project" value="TreeGrafter"/>
</dbReference>
<dbReference type="GO" id="GO:0043200">
    <property type="term" value="P:response to amino acid"/>
    <property type="evidence" value="ECO:0007669"/>
    <property type="project" value="TreeGrafter"/>
</dbReference>
<dbReference type="SUPFAM" id="SSF54909">
    <property type="entry name" value="Dimeric alpha+beta barrel"/>
    <property type="match status" value="1"/>
</dbReference>
<feature type="domain" description="Transcription regulator AsnC/Lrp ligand binding" evidence="1">
    <location>
        <begin position="19"/>
        <end position="89"/>
    </location>
</feature>
<reference evidence="2" key="2">
    <citation type="journal article" date="2023" name="Syst. Appl. Microbiol.">
        <title>Govania unica gen. nov., sp. nov., a rare biosphere bacterium that represents a novel family in the class Alphaproteobacteria.</title>
        <authorList>
            <person name="Vandamme P."/>
            <person name="Peeters C."/>
            <person name="Hettiarachchi A."/>
            <person name="Cnockaert M."/>
            <person name="Carlier A."/>
        </authorList>
    </citation>
    <scope>NUCLEOTIDE SEQUENCE</scope>
    <source>
        <strain evidence="2">LMG 31809</strain>
    </source>
</reference>
<dbReference type="PANTHER" id="PTHR30154:SF34">
    <property type="entry name" value="TRANSCRIPTIONAL REGULATOR AZLB"/>
    <property type="match status" value="1"/>
</dbReference>
<dbReference type="GO" id="GO:0043565">
    <property type="term" value="F:sequence-specific DNA binding"/>
    <property type="evidence" value="ECO:0007669"/>
    <property type="project" value="TreeGrafter"/>
</dbReference>
<organism evidence="2 3">
    <name type="scientific">Govanella unica</name>
    <dbReference type="NCBI Taxonomy" id="2975056"/>
    <lineage>
        <taxon>Bacteria</taxon>
        <taxon>Pseudomonadati</taxon>
        <taxon>Pseudomonadota</taxon>
        <taxon>Alphaproteobacteria</taxon>
        <taxon>Emcibacterales</taxon>
        <taxon>Govanellaceae</taxon>
        <taxon>Govanella</taxon>
    </lineage>
</organism>
<evidence type="ECO:0000259" key="1">
    <source>
        <dbReference type="Pfam" id="PF01037"/>
    </source>
</evidence>
<dbReference type="InterPro" id="IPR019887">
    <property type="entry name" value="Tscrpt_reg_AsnC/Lrp_C"/>
</dbReference>
<dbReference type="Gene3D" id="3.30.70.920">
    <property type="match status" value="1"/>
</dbReference>